<keyword evidence="5" id="KW-0325">Glycoprotein</keyword>
<name>A0A665VHM9_ECHNA</name>
<evidence type="ECO:0000256" key="5">
    <source>
        <dbReference type="ARBA" id="ARBA00023180"/>
    </source>
</evidence>
<dbReference type="InterPro" id="IPR040354">
    <property type="entry name" value="TCTN1-3"/>
</dbReference>
<feature type="domain" description="Tectonic-1-3" evidence="8">
    <location>
        <begin position="408"/>
        <end position="583"/>
    </location>
</feature>
<feature type="signal peptide" evidence="7">
    <location>
        <begin position="1"/>
        <end position="21"/>
    </location>
</feature>
<feature type="chain" id="PRO_5025343930" evidence="7">
    <location>
        <begin position="22"/>
        <end position="612"/>
    </location>
</feature>
<feature type="domain" description="Tectonic-1-3 N-terminal" evidence="9">
    <location>
        <begin position="94"/>
        <end position="187"/>
    </location>
</feature>
<evidence type="ECO:0000256" key="3">
    <source>
        <dbReference type="ARBA" id="ARBA00022729"/>
    </source>
</evidence>
<keyword evidence="4" id="KW-0970">Cilium biogenesis/degradation</keyword>
<dbReference type="FunCoup" id="A0A665VHM9">
    <property type="interactions" value="213"/>
</dbReference>
<evidence type="ECO:0000256" key="1">
    <source>
        <dbReference type="ARBA" id="ARBA00007633"/>
    </source>
</evidence>
<evidence type="ECO:0000256" key="4">
    <source>
        <dbReference type="ARBA" id="ARBA00022794"/>
    </source>
</evidence>
<comment type="subunit">
    <text evidence="2">Part of the tectonic-like complex (also named B9 complex).</text>
</comment>
<comment type="similarity">
    <text evidence="1">Belongs to the tectonic family.</text>
</comment>
<keyword evidence="3 7" id="KW-0732">Signal</keyword>
<evidence type="ECO:0000256" key="6">
    <source>
        <dbReference type="SAM" id="MobiDB-lite"/>
    </source>
</evidence>
<dbReference type="PANTHER" id="PTHR14611:SF1">
    <property type="entry name" value="TECTONIC-1"/>
    <property type="match status" value="1"/>
</dbReference>
<evidence type="ECO:0000256" key="7">
    <source>
        <dbReference type="SAM" id="SignalP"/>
    </source>
</evidence>
<evidence type="ECO:0000259" key="9">
    <source>
        <dbReference type="Pfam" id="PF25752"/>
    </source>
</evidence>
<reference evidence="10" key="3">
    <citation type="submission" date="2025-09" db="UniProtKB">
        <authorList>
            <consortium name="Ensembl"/>
        </authorList>
    </citation>
    <scope>IDENTIFICATION</scope>
</reference>
<evidence type="ECO:0000259" key="8">
    <source>
        <dbReference type="Pfam" id="PF07773"/>
    </source>
</evidence>
<dbReference type="AlphaFoldDB" id="A0A665VHM9"/>
<feature type="region of interest" description="Disordered" evidence="6">
    <location>
        <begin position="51"/>
        <end position="77"/>
    </location>
</feature>
<organism evidence="10 11">
    <name type="scientific">Echeneis naucrates</name>
    <name type="common">Live sharksucker</name>
    <dbReference type="NCBI Taxonomy" id="173247"/>
    <lineage>
        <taxon>Eukaryota</taxon>
        <taxon>Metazoa</taxon>
        <taxon>Chordata</taxon>
        <taxon>Craniata</taxon>
        <taxon>Vertebrata</taxon>
        <taxon>Euteleostomi</taxon>
        <taxon>Actinopterygii</taxon>
        <taxon>Neopterygii</taxon>
        <taxon>Teleostei</taxon>
        <taxon>Neoteleostei</taxon>
        <taxon>Acanthomorphata</taxon>
        <taxon>Carangaria</taxon>
        <taxon>Carangiformes</taxon>
        <taxon>Echeneidae</taxon>
        <taxon>Echeneis</taxon>
    </lineage>
</organism>
<protein>
    <submittedName>
        <fullName evidence="10">Tectonic family member 1</fullName>
    </submittedName>
</protein>
<dbReference type="InterPro" id="IPR011677">
    <property type="entry name" value="TCTN1-3_dom"/>
</dbReference>
<proteinExistence type="inferred from homology"/>
<dbReference type="OMA" id="AGDVKIC"/>
<gene>
    <name evidence="10" type="primary">tctn1</name>
</gene>
<keyword evidence="11" id="KW-1185">Reference proteome</keyword>
<dbReference type="GO" id="GO:0060271">
    <property type="term" value="P:cilium assembly"/>
    <property type="evidence" value="ECO:0007669"/>
    <property type="project" value="TreeGrafter"/>
</dbReference>
<evidence type="ECO:0000256" key="2">
    <source>
        <dbReference type="ARBA" id="ARBA00011495"/>
    </source>
</evidence>
<evidence type="ECO:0000313" key="10">
    <source>
        <dbReference type="Ensembl" id="ENSENLP00000031201.1"/>
    </source>
</evidence>
<dbReference type="Pfam" id="PF25752">
    <property type="entry name" value="DUF1619_N"/>
    <property type="match status" value="1"/>
</dbReference>
<dbReference type="Proteomes" id="UP000472264">
    <property type="component" value="Chromosome 10"/>
</dbReference>
<sequence>MATSVTRSVDLVCLFISFNLAATGNISSHLFNKLASGDRNVIDSITDIYASPQHSEPEVTEPSPSNDSHGEPKQDKLPADTLLASGPLLTPATKVIMMCPCDWHRGMCDMNCCCDRDCGEEGTVFTDCSMLTFSVNQQLCSHDVVSYSLASTINGYSNLEVSVTKETNYDIFCIHSQNSGFDGFSHPSTALLTDSSFDSLFKQFTSFMFDLEENEGQMPTAEVQDLPGYQFGDEILTAGERGERGLFWLSSPGVTAECVDTSPAVFLKDQSSACSRRLVLDQDCSTSPALNLHTYSNIQLCVGKDKDAEVIPLEVSSVILQSLDQTQTEVRMTAGEDLSPILLNLDLCANVVLKVEYVMRYSPEGHIVNASVSLVLGFVRGAALPLKQDFQIIFIQQDHNQAPIPLSGNPGYGVGLPLVSGIRAADVIVRSINLRDTLSLLHGAEDQDCLHGAHQRSPVLFGLDSVTGCTLRQEDIANCSLASEVLLDILRGPDYPHYVASFGNSPLNNPLDWVQVKSNFNPGEVHSCSIPVSLHFIVEWTRHGSLLNPQIQILSIKEVIQTNTTSLQSGDSSLSIRTSVAFIPMSAAAFPGFRVTPTIDAKLPFNFFYPFV</sequence>
<dbReference type="Ensembl" id="ENSENLT00000032105.1">
    <property type="protein sequence ID" value="ENSENLP00000031201.1"/>
    <property type="gene ID" value="ENSENLG00000013805.1"/>
</dbReference>
<dbReference type="GO" id="GO:1904491">
    <property type="term" value="P:protein localization to ciliary transition zone"/>
    <property type="evidence" value="ECO:0007669"/>
    <property type="project" value="TreeGrafter"/>
</dbReference>
<dbReference type="PANTHER" id="PTHR14611">
    <property type="entry name" value="TECTONIC FAMILY MEMBER"/>
    <property type="match status" value="1"/>
</dbReference>
<dbReference type="InParanoid" id="A0A665VHM9"/>
<dbReference type="GO" id="GO:0036038">
    <property type="term" value="C:MKS complex"/>
    <property type="evidence" value="ECO:0007669"/>
    <property type="project" value="TreeGrafter"/>
</dbReference>
<dbReference type="InterPro" id="IPR057724">
    <property type="entry name" value="TCTN1-3_N"/>
</dbReference>
<reference evidence="10" key="2">
    <citation type="submission" date="2025-08" db="UniProtKB">
        <authorList>
            <consortium name="Ensembl"/>
        </authorList>
    </citation>
    <scope>IDENTIFICATION</scope>
</reference>
<evidence type="ECO:0000313" key="11">
    <source>
        <dbReference type="Proteomes" id="UP000472264"/>
    </source>
</evidence>
<reference evidence="10" key="1">
    <citation type="submission" date="2021-04" db="EMBL/GenBank/DDBJ databases">
        <authorList>
            <consortium name="Wellcome Sanger Institute Data Sharing"/>
        </authorList>
    </citation>
    <scope>NUCLEOTIDE SEQUENCE [LARGE SCALE GENOMIC DNA]</scope>
</reference>
<feature type="domain" description="Tectonic-1-3" evidence="8">
    <location>
        <begin position="228"/>
        <end position="396"/>
    </location>
</feature>
<feature type="compositionally biased region" description="Basic and acidic residues" evidence="6">
    <location>
        <begin position="68"/>
        <end position="77"/>
    </location>
</feature>
<dbReference type="Pfam" id="PF07773">
    <property type="entry name" value="TCTN_DUF1619"/>
    <property type="match status" value="2"/>
</dbReference>
<accession>A0A665VHM9</accession>